<feature type="region of interest" description="Disordered" evidence="1">
    <location>
        <begin position="62"/>
        <end position="258"/>
    </location>
</feature>
<comment type="caution">
    <text evidence="2">The sequence shown here is derived from an EMBL/GenBank/DDBJ whole genome shotgun (WGS) entry which is preliminary data.</text>
</comment>
<sequence>MSLADCADTRGESIGEAGLGSVAGEAALDGAYNQPPSYRYRQCSYAIPAPLKIKWMICVNSGGRGETEGERREDGGVEKEKSREKGGWRSIEGEEPWRGREREKGGWRSGAGEEQREGRMEEYRRRGAVEGQREREGGWRSGEGEEQREGRMEEYRRRGVVEGQREREGRMEEWSRRRGVEGQRYGGRERREDGRVEKEKSRETEGERREDGGVKQEKMSGGAERWREREKGGWRSGEGEEEWRGRETEGEREGRVEE</sequence>
<dbReference type="EMBL" id="CADEAL010000058">
    <property type="protein sequence ID" value="CAB1413544.1"/>
    <property type="molecule type" value="Genomic_DNA"/>
</dbReference>
<proteinExistence type="predicted"/>
<reference evidence="2" key="1">
    <citation type="submission" date="2020-03" db="EMBL/GenBank/DDBJ databases">
        <authorList>
            <person name="Weist P."/>
        </authorList>
    </citation>
    <scope>NUCLEOTIDE SEQUENCE</scope>
</reference>
<dbReference type="Proteomes" id="UP001153269">
    <property type="component" value="Unassembled WGS sequence"/>
</dbReference>
<organism evidence="2 3">
    <name type="scientific">Pleuronectes platessa</name>
    <name type="common">European plaice</name>
    <dbReference type="NCBI Taxonomy" id="8262"/>
    <lineage>
        <taxon>Eukaryota</taxon>
        <taxon>Metazoa</taxon>
        <taxon>Chordata</taxon>
        <taxon>Craniata</taxon>
        <taxon>Vertebrata</taxon>
        <taxon>Euteleostomi</taxon>
        <taxon>Actinopterygii</taxon>
        <taxon>Neopterygii</taxon>
        <taxon>Teleostei</taxon>
        <taxon>Neoteleostei</taxon>
        <taxon>Acanthomorphata</taxon>
        <taxon>Carangaria</taxon>
        <taxon>Pleuronectiformes</taxon>
        <taxon>Pleuronectoidei</taxon>
        <taxon>Pleuronectidae</taxon>
        <taxon>Pleuronectes</taxon>
    </lineage>
</organism>
<protein>
    <submittedName>
        <fullName evidence="2">Uncharacterized protein</fullName>
    </submittedName>
</protein>
<dbReference type="AlphaFoldDB" id="A0A9N7TKB8"/>
<gene>
    <name evidence="2" type="ORF">PLEPLA_LOCUS1244</name>
</gene>
<accession>A0A9N7TKB8</accession>
<evidence type="ECO:0000313" key="2">
    <source>
        <dbReference type="EMBL" id="CAB1413544.1"/>
    </source>
</evidence>
<evidence type="ECO:0000256" key="1">
    <source>
        <dbReference type="SAM" id="MobiDB-lite"/>
    </source>
</evidence>
<feature type="compositionally biased region" description="Basic and acidic residues" evidence="1">
    <location>
        <begin position="242"/>
        <end position="258"/>
    </location>
</feature>
<feature type="compositionally biased region" description="Basic and acidic residues" evidence="1">
    <location>
        <begin position="65"/>
        <end position="233"/>
    </location>
</feature>
<evidence type="ECO:0000313" key="3">
    <source>
        <dbReference type="Proteomes" id="UP001153269"/>
    </source>
</evidence>
<name>A0A9N7TKB8_PLEPL</name>
<keyword evidence="3" id="KW-1185">Reference proteome</keyword>